<evidence type="ECO:0000313" key="10">
    <source>
        <dbReference type="Proteomes" id="UP000233766"/>
    </source>
</evidence>
<dbReference type="GO" id="GO:0071949">
    <property type="term" value="F:FAD binding"/>
    <property type="evidence" value="ECO:0007669"/>
    <property type="project" value="InterPro"/>
</dbReference>
<feature type="domain" description="Glucose-methanol-choline oxidoreductase N-terminal" evidence="6">
    <location>
        <begin position="188"/>
        <end position="270"/>
    </location>
</feature>
<keyword evidence="5" id="KW-0560">Oxidoreductase</keyword>
<evidence type="ECO:0000256" key="2">
    <source>
        <dbReference type="ARBA" id="ARBA00010790"/>
    </source>
</evidence>
<evidence type="ECO:0000256" key="3">
    <source>
        <dbReference type="ARBA" id="ARBA00022630"/>
    </source>
</evidence>
<evidence type="ECO:0000259" key="6">
    <source>
        <dbReference type="Pfam" id="PF00732"/>
    </source>
</evidence>
<dbReference type="PANTHER" id="PTHR42784:SF1">
    <property type="entry name" value="PYRANOSE 2-OXIDASE"/>
    <property type="match status" value="1"/>
</dbReference>
<dbReference type="Proteomes" id="UP000233766">
    <property type="component" value="Unassembled WGS sequence"/>
</dbReference>
<keyword evidence="3" id="KW-0285">Flavoprotein</keyword>
<evidence type="ECO:0000256" key="4">
    <source>
        <dbReference type="ARBA" id="ARBA00022827"/>
    </source>
</evidence>
<dbReference type="Gene3D" id="3.50.50.60">
    <property type="entry name" value="FAD/NAD(P)-binding domain"/>
    <property type="match status" value="2"/>
</dbReference>
<accession>A0A2N3V7A6</accession>
<proteinExistence type="inferred from homology"/>
<evidence type="ECO:0000313" key="9">
    <source>
        <dbReference type="EMBL" id="PKV77491.1"/>
    </source>
</evidence>
<evidence type="ECO:0000256" key="5">
    <source>
        <dbReference type="ARBA" id="ARBA00023002"/>
    </source>
</evidence>
<name>A0A2N3V7A6_9NOCA</name>
<feature type="domain" description="Glucose-methanol-choline oxidoreductase C-terminal" evidence="8">
    <location>
        <begin position="393"/>
        <end position="519"/>
    </location>
</feature>
<dbReference type="RefSeq" id="WP_170112057.1">
    <property type="nucleotide sequence ID" value="NZ_PJMW01000002.1"/>
</dbReference>
<gene>
    <name evidence="9" type="ORF">ATK86_1836</name>
</gene>
<comment type="similarity">
    <text evidence="2">Belongs to the GMC oxidoreductase family.</text>
</comment>
<dbReference type="PANTHER" id="PTHR42784">
    <property type="entry name" value="PYRANOSE 2-OXIDASE"/>
    <property type="match status" value="1"/>
</dbReference>
<dbReference type="InterPro" id="IPR051473">
    <property type="entry name" value="P2Ox-like"/>
</dbReference>
<comment type="caution">
    <text evidence="9">The sequence shown here is derived from an EMBL/GenBank/DDBJ whole genome shotgun (WGS) entry which is preliminary data.</text>
</comment>
<dbReference type="InterPro" id="IPR000172">
    <property type="entry name" value="GMC_OxRdtase_N"/>
</dbReference>
<dbReference type="InterPro" id="IPR036188">
    <property type="entry name" value="FAD/NAD-bd_sf"/>
</dbReference>
<dbReference type="GO" id="GO:0016614">
    <property type="term" value="F:oxidoreductase activity, acting on CH-OH group of donors"/>
    <property type="evidence" value="ECO:0007669"/>
    <property type="project" value="InterPro"/>
</dbReference>
<dbReference type="Pfam" id="PF01494">
    <property type="entry name" value="FAD_binding_3"/>
    <property type="match status" value="1"/>
</dbReference>
<feature type="domain" description="FAD-binding" evidence="7">
    <location>
        <begin position="15"/>
        <end position="46"/>
    </location>
</feature>
<sequence length="542" mass="58465">MLVEDLRTVGDDALRTQICVIGSGPAGLTVATELAAAGLRVLVLESGGHEIATDDTAFTAIESIGAPRAEQHRIAGNRILGGSSHTWAGRCGVLDELDFATRPWVNRSGWPIDAGALRPFAERAAEHAGLGHGTGFTEHEFWPLARRRAPADALDTAVLRPCFWQISRDPADRFDCKRWGPQVRAIVAPTARVLLNATVTHIDTDTTGAHVNSVEVTGAGGRVRTVEARVFVLAAGGIATPRLLLASRRTVTGGIGNRYDQVGRYLMDHRCGVVATLRPAEAGAALDRFGKYVVRSARGRHTFLHGMALAPGLQRRESLVNCALWLQEVTADDDPWHSVKRMLGGRVRWQDLRIMLSDLGLLASGARRRLVDGVGLPHRLAEVEVRAMVEQTPDADSRVRLSRRTDPLGMPLPQVDWRTSAQEDRTVRRATALLVGEFARLGLPAPRVDPAALPGSTDPLPLTDWAHPSGTTRMSADPRHGVVDQHCRVHGVDNLYIAGSSVFPTNGHVNPTLTVIALAVRLADTLRAGLAATVDSSVARRN</sequence>
<dbReference type="AlphaFoldDB" id="A0A2N3V7A6"/>
<organism evidence="9 10">
    <name type="scientific">Nocardia fluminea</name>
    <dbReference type="NCBI Taxonomy" id="134984"/>
    <lineage>
        <taxon>Bacteria</taxon>
        <taxon>Bacillati</taxon>
        <taxon>Actinomycetota</taxon>
        <taxon>Actinomycetes</taxon>
        <taxon>Mycobacteriales</taxon>
        <taxon>Nocardiaceae</taxon>
        <taxon>Nocardia</taxon>
    </lineage>
</organism>
<dbReference type="InterPro" id="IPR007867">
    <property type="entry name" value="GMC_OxRtase_C"/>
</dbReference>
<dbReference type="InterPro" id="IPR002938">
    <property type="entry name" value="FAD-bd"/>
</dbReference>
<evidence type="ECO:0000256" key="1">
    <source>
        <dbReference type="ARBA" id="ARBA00001974"/>
    </source>
</evidence>
<evidence type="ECO:0000259" key="8">
    <source>
        <dbReference type="Pfam" id="PF05199"/>
    </source>
</evidence>
<evidence type="ECO:0000259" key="7">
    <source>
        <dbReference type="Pfam" id="PF01494"/>
    </source>
</evidence>
<keyword evidence="10" id="KW-1185">Reference proteome</keyword>
<comment type="cofactor">
    <cofactor evidence="1">
        <name>FAD</name>
        <dbReference type="ChEBI" id="CHEBI:57692"/>
    </cofactor>
</comment>
<dbReference type="EMBL" id="PJMW01000002">
    <property type="protein sequence ID" value="PKV77491.1"/>
    <property type="molecule type" value="Genomic_DNA"/>
</dbReference>
<keyword evidence="4" id="KW-0274">FAD</keyword>
<dbReference type="Pfam" id="PF00732">
    <property type="entry name" value="GMC_oxred_N"/>
    <property type="match status" value="1"/>
</dbReference>
<dbReference type="Pfam" id="PF05199">
    <property type="entry name" value="GMC_oxred_C"/>
    <property type="match status" value="1"/>
</dbReference>
<reference evidence="9 10" key="1">
    <citation type="submission" date="2017-12" db="EMBL/GenBank/DDBJ databases">
        <title>Sequencing the genomes of 1000 Actinobacteria strains.</title>
        <authorList>
            <person name="Klenk H.-P."/>
        </authorList>
    </citation>
    <scope>NUCLEOTIDE SEQUENCE [LARGE SCALE GENOMIC DNA]</scope>
    <source>
        <strain evidence="9 10">DSM 44489</strain>
    </source>
</reference>
<dbReference type="SUPFAM" id="SSF51905">
    <property type="entry name" value="FAD/NAD(P)-binding domain"/>
    <property type="match status" value="1"/>
</dbReference>
<protein>
    <submittedName>
        <fullName evidence="9">Choline dehydrogenase-like flavoprotein</fullName>
    </submittedName>
</protein>